<dbReference type="Pfam" id="PF20684">
    <property type="entry name" value="Fung_rhodopsin"/>
    <property type="match status" value="1"/>
</dbReference>
<reference evidence="9 10" key="1">
    <citation type="journal article" date="2016" name="Genome Announc.">
        <title>Genome Sequence of Madurella mycetomatis mm55, Isolated from a Human Mycetoma Case in Sudan.</title>
        <authorList>
            <person name="Smit S."/>
            <person name="Derks M.F."/>
            <person name="Bervoets S."/>
            <person name="Fahal A."/>
            <person name="van Leeuwen W."/>
            <person name="van Belkum A."/>
            <person name="van de Sande W.W."/>
        </authorList>
    </citation>
    <scope>NUCLEOTIDE SEQUENCE [LARGE SCALE GENOMIC DNA]</scope>
    <source>
        <strain evidence="10">mm55</strain>
    </source>
</reference>
<name>A0A175VW06_9PEZI</name>
<evidence type="ECO:0000256" key="4">
    <source>
        <dbReference type="ARBA" id="ARBA00023136"/>
    </source>
</evidence>
<evidence type="ECO:0000256" key="6">
    <source>
        <dbReference type="SAM" id="MobiDB-lite"/>
    </source>
</evidence>
<feature type="compositionally biased region" description="Basic and acidic residues" evidence="6">
    <location>
        <begin position="509"/>
        <end position="523"/>
    </location>
</feature>
<feature type="region of interest" description="Disordered" evidence="6">
    <location>
        <begin position="457"/>
        <end position="489"/>
    </location>
</feature>
<feature type="transmembrane region" description="Helical" evidence="7">
    <location>
        <begin position="243"/>
        <end position="268"/>
    </location>
</feature>
<evidence type="ECO:0000256" key="3">
    <source>
        <dbReference type="ARBA" id="ARBA00022989"/>
    </source>
</evidence>
<dbReference type="EMBL" id="LCTW02000288">
    <property type="protein sequence ID" value="KXX75180.1"/>
    <property type="molecule type" value="Genomic_DNA"/>
</dbReference>
<sequence>MAGPAIAETGYTEFGLSVPMVPTNASPAMADHDGNGNEVIHALPSCKSNPLTSDQSNSSVIPGVLFGILVPHIVCTVFIFARGWSRLFLLRKWFLDDTLIVLAWAFSTAVCIIYSIAAQSPRIRSATIASSSRDAAISAYDADDYDYDPADYYSHADTLRPYILRTYIGLILYQLCLCLTKLSILAFYLRIFASRPLLKRLAWATVIGVVLFGCPLLFMSIFQCHPSAGLFFGMPMNCFTFDPLLIASTSLHAATDAWLILLIIPCIMRLADLPPRQKTALAVVLSLSIFVIAASLIRLQLSLRANHRPSGDGVGVVNTLAFFVMTILELDMALICASAPTLRLVVARLWPKLGMGEPAGRRMRRMGRGGSVGEEEGEHDDDGSVDLTSVVSYHGYPWTQPGTPATQGARSKNPSVVDVGVYAAAVSAVPPVPGPPPPAMLTHRTPTTLSLRSFMSSMAPRSRGQTLADGGEDRTGLLGDGELGTEQKRRSSIGFEGYYEQYLGYDEPEKRRSRCDARSDARCSRGSQCYSGRWGDSQESFVLGRNDPNSPNRLSPVSGMGETARAAPWRSDSKHENSVPG</sequence>
<dbReference type="PANTHER" id="PTHR33048">
    <property type="entry name" value="PTH11-LIKE INTEGRAL MEMBRANE PROTEIN (AFU_ORTHOLOGUE AFUA_5G11245)"/>
    <property type="match status" value="1"/>
</dbReference>
<feature type="domain" description="Rhodopsin" evidence="8">
    <location>
        <begin position="81"/>
        <end position="347"/>
    </location>
</feature>
<gene>
    <name evidence="9" type="ORF">MMYC01_209613</name>
</gene>
<comment type="caution">
    <text evidence="9">The sequence shown here is derived from an EMBL/GenBank/DDBJ whole genome shotgun (WGS) entry which is preliminary data.</text>
</comment>
<dbReference type="GO" id="GO:0016020">
    <property type="term" value="C:membrane"/>
    <property type="evidence" value="ECO:0007669"/>
    <property type="project" value="UniProtKB-SubCell"/>
</dbReference>
<accession>A0A175VW06</accession>
<feature type="compositionally biased region" description="Acidic residues" evidence="6">
    <location>
        <begin position="373"/>
        <end position="384"/>
    </location>
</feature>
<keyword evidence="10" id="KW-1185">Reference proteome</keyword>
<dbReference type="STRING" id="100816.A0A175VW06"/>
<feature type="transmembrane region" description="Helical" evidence="7">
    <location>
        <begin position="321"/>
        <end position="346"/>
    </location>
</feature>
<keyword evidence="4 7" id="KW-0472">Membrane</keyword>
<dbReference type="OrthoDB" id="444631at2759"/>
<comment type="subcellular location">
    <subcellularLocation>
        <location evidence="1">Membrane</location>
        <topology evidence="1">Multi-pass membrane protein</topology>
    </subcellularLocation>
</comment>
<comment type="similarity">
    <text evidence="5">Belongs to the SAT4 family.</text>
</comment>
<evidence type="ECO:0000259" key="8">
    <source>
        <dbReference type="Pfam" id="PF20684"/>
    </source>
</evidence>
<feature type="transmembrane region" description="Helical" evidence="7">
    <location>
        <begin position="167"/>
        <end position="189"/>
    </location>
</feature>
<feature type="transmembrane region" description="Helical" evidence="7">
    <location>
        <begin position="60"/>
        <end position="81"/>
    </location>
</feature>
<dbReference type="InterPro" id="IPR049326">
    <property type="entry name" value="Rhodopsin_dom_fungi"/>
</dbReference>
<evidence type="ECO:0000256" key="5">
    <source>
        <dbReference type="ARBA" id="ARBA00038359"/>
    </source>
</evidence>
<protein>
    <recommendedName>
        <fullName evidence="8">Rhodopsin domain-containing protein</fullName>
    </recommendedName>
</protein>
<evidence type="ECO:0000256" key="2">
    <source>
        <dbReference type="ARBA" id="ARBA00022692"/>
    </source>
</evidence>
<evidence type="ECO:0000313" key="9">
    <source>
        <dbReference type="EMBL" id="KXX75180.1"/>
    </source>
</evidence>
<organism evidence="9 10">
    <name type="scientific">Madurella mycetomatis</name>
    <dbReference type="NCBI Taxonomy" id="100816"/>
    <lineage>
        <taxon>Eukaryota</taxon>
        <taxon>Fungi</taxon>
        <taxon>Dikarya</taxon>
        <taxon>Ascomycota</taxon>
        <taxon>Pezizomycotina</taxon>
        <taxon>Sordariomycetes</taxon>
        <taxon>Sordariomycetidae</taxon>
        <taxon>Sordariales</taxon>
        <taxon>Sordariales incertae sedis</taxon>
        <taxon>Madurella</taxon>
    </lineage>
</organism>
<evidence type="ECO:0000313" key="10">
    <source>
        <dbReference type="Proteomes" id="UP000078237"/>
    </source>
</evidence>
<dbReference type="Proteomes" id="UP000078237">
    <property type="component" value="Unassembled WGS sequence"/>
</dbReference>
<keyword evidence="3 7" id="KW-1133">Transmembrane helix</keyword>
<feature type="transmembrane region" description="Helical" evidence="7">
    <location>
        <begin position="201"/>
        <end position="223"/>
    </location>
</feature>
<dbReference type="PANTHER" id="PTHR33048:SF123">
    <property type="entry name" value="INTEGRAL MEMBRANE PROTEIN"/>
    <property type="match status" value="1"/>
</dbReference>
<feature type="compositionally biased region" description="Basic and acidic residues" evidence="6">
    <location>
        <begin position="571"/>
        <end position="581"/>
    </location>
</feature>
<feature type="region of interest" description="Disordered" evidence="6">
    <location>
        <begin position="509"/>
        <end position="581"/>
    </location>
</feature>
<evidence type="ECO:0000256" key="7">
    <source>
        <dbReference type="SAM" id="Phobius"/>
    </source>
</evidence>
<feature type="transmembrane region" description="Helical" evidence="7">
    <location>
        <begin position="280"/>
        <end position="301"/>
    </location>
</feature>
<proteinExistence type="inferred from homology"/>
<feature type="region of interest" description="Disordered" evidence="6">
    <location>
        <begin position="361"/>
        <end position="384"/>
    </location>
</feature>
<keyword evidence="2 7" id="KW-0812">Transmembrane</keyword>
<evidence type="ECO:0000256" key="1">
    <source>
        <dbReference type="ARBA" id="ARBA00004141"/>
    </source>
</evidence>
<dbReference type="InterPro" id="IPR052337">
    <property type="entry name" value="SAT4-like"/>
</dbReference>
<dbReference type="AlphaFoldDB" id="A0A175VW06"/>
<dbReference type="VEuPathDB" id="FungiDB:MMYC01_209613"/>
<feature type="transmembrane region" description="Helical" evidence="7">
    <location>
        <begin position="93"/>
        <end position="117"/>
    </location>
</feature>